<gene>
    <name evidence="1" type="ORF">PFDG_04100</name>
</gene>
<dbReference type="EMBL" id="GG701880">
    <property type="protein sequence ID" value="KOB89041.1"/>
    <property type="molecule type" value="Genomic_DNA"/>
</dbReference>
<reference evidence="2" key="2">
    <citation type="submission" date="2006-09" db="EMBL/GenBank/DDBJ databases">
        <title>The genome sequence of Plasmodium falciparum Dd2.</title>
        <authorList>
            <consortium name="The Broad Institute Genome Sequencing Platform"/>
            <person name="Birren B."/>
            <person name="Lander E."/>
            <person name="Galagan J."/>
            <person name="Nusbaum C."/>
            <person name="Devon K."/>
            <person name="Henn M."/>
            <person name="Jaffe D."/>
            <person name="Butler J."/>
            <person name="Alvarez P."/>
            <person name="Gnerre S."/>
            <person name="Grabherr M."/>
            <person name="Kleber M."/>
            <person name="Mauceli E."/>
            <person name="Brockman W."/>
            <person name="MacCallum I.A."/>
            <person name="Rounsley S."/>
            <person name="Young S."/>
            <person name="LaButti K."/>
            <person name="Pushparaj V."/>
            <person name="DeCaprio D."/>
            <person name="Crawford M."/>
            <person name="Koehrsen M."/>
            <person name="Engels R."/>
            <person name="Montgomery P."/>
            <person name="Pearson M."/>
            <person name="Howarth C."/>
            <person name="Larson L."/>
            <person name="Luoma S."/>
            <person name="White J."/>
            <person name="Kodira C."/>
            <person name="Zeng Q."/>
            <person name="O'Leary S."/>
            <person name="Yandava C."/>
            <person name="Alvarado L."/>
            <person name="Wirth D."/>
            <person name="Volkman S."/>
            <person name="Hartl D."/>
        </authorList>
    </citation>
    <scope>NUCLEOTIDE SEQUENCE [LARGE SCALE GENOMIC DNA]</scope>
</reference>
<dbReference type="Proteomes" id="UP000054282">
    <property type="component" value="Unassembled WGS sequence"/>
</dbReference>
<name>A0A0L7M893_PLAF4</name>
<accession>A0A0L7M893</accession>
<organism evidence="1 2">
    <name type="scientific">Plasmodium falciparum (isolate Dd2)</name>
    <dbReference type="NCBI Taxonomy" id="57267"/>
    <lineage>
        <taxon>Eukaryota</taxon>
        <taxon>Sar</taxon>
        <taxon>Alveolata</taxon>
        <taxon>Apicomplexa</taxon>
        <taxon>Aconoidasida</taxon>
        <taxon>Haemosporida</taxon>
        <taxon>Plasmodiidae</taxon>
        <taxon>Plasmodium</taxon>
        <taxon>Plasmodium (Laverania)</taxon>
    </lineage>
</organism>
<dbReference type="KEGG" id="pfd:PFDG_04100"/>
<evidence type="ECO:0000313" key="2">
    <source>
        <dbReference type="Proteomes" id="UP000054282"/>
    </source>
</evidence>
<sequence length="60" mass="7490">MYIFMNNEMNFYEENNNINNSLNNVNNYIYKNNCNIALYIIIKLTYKIIYRMMMQIYERV</sequence>
<reference evidence="2" key="1">
    <citation type="submission" date="2006-09" db="EMBL/GenBank/DDBJ databases">
        <title>Annotation of Plasmodium falciparum Dd2.</title>
        <authorList>
            <consortium name="The Broad Institute Genome Sequencing Platform"/>
            <person name="Volkman S.K."/>
            <person name="Neafsey D.E."/>
            <person name="Dash A.P."/>
            <person name="Chitnis C.E."/>
            <person name="Hartl D.L."/>
            <person name="Young S.K."/>
            <person name="Zeng Q."/>
            <person name="Koehrsen M."/>
            <person name="Alvarado L."/>
            <person name="Berlin A."/>
            <person name="Borenstein D."/>
            <person name="Chapman S.B."/>
            <person name="Chen Z."/>
            <person name="Engels R."/>
            <person name="Freedman E."/>
            <person name="Gellesch M."/>
            <person name="Goldberg J."/>
            <person name="Griggs A."/>
            <person name="Gujja S."/>
            <person name="Heilman E.R."/>
            <person name="Heiman D.I."/>
            <person name="Howarth C."/>
            <person name="Jen D."/>
            <person name="Larson L."/>
            <person name="Mehta T."/>
            <person name="Neiman D."/>
            <person name="Park D."/>
            <person name="Pearson M."/>
            <person name="Roberts A."/>
            <person name="Saif S."/>
            <person name="Shea T."/>
            <person name="Shenoy N."/>
            <person name="Sisk P."/>
            <person name="Stolte C."/>
            <person name="Sykes S."/>
            <person name="Walk T."/>
            <person name="White J."/>
            <person name="Yandava C."/>
            <person name="Haas B."/>
            <person name="Henn M.R."/>
            <person name="Nusbaum C."/>
            <person name="Birren B."/>
        </authorList>
    </citation>
    <scope>NUCLEOTIDE SEQUENCE [LARGE SCALE GENOMIC DNA]</scope>
</reference>
<evidence type="ECO:0000313" key="1">
    <source>
        <dbReference type="EMBL" id="KOB89041.1"/>
    </source>
</evidence>
<protein>
    <submittedName>
        <fullName evidence="1">Uncharacterized protein</fullName>
    </submittedName>
</protein>
<proteinExistence type="predicted"/>
<dbReference type="AlphaFoldDB" id="A0A0L7M893"/>